<feature type="transmembrane region" description="Helical" evidence="1">
    <location>
        <begin position="253"/>
        <end position="274"/>
    </location>
</feature>
<feature type="transmembrane region" description="Helical" evidence="1">
    <location>
        <begin position="178"/>
        <end position="196"/>
    </location>
</feature>
<organism evidence="2 3">
    <name type="scientific">Maioricimonas rarisocia</name>
    <dbReference type="NCBI Taxonomy" id="2528026"/>
    <lineage>
        <taxon>Bacteria</taxon>
        <taxon>Pseudomonadati</taxon>
        <taxon>Planctomycetota</taxon>
        <taxon>Planctomycetia</taxon>
        <taxon>Planctomycetales</taxon>
        <taxon>Planctomycetaceae</taxon>
        <taxon>Maioricimonas</taxon>
    </lineage>
</organism>
<keyword evidence="1" id="KW-0812">Transmembrane</keyword>
<dbReference type="RefSeq" id="WP_145367412.1">
    <property type="nucleotide sequence ID" value="NZ_CP036275.1"/>
</dbReference>
<keyword evidence="3" id="KW-1185">Reference proteome</keyword>
<evidence type="ECO:0000256" key="1">
    <source>
        <dbReference type="SAM" id="Phobius"/>
    </source>
</evidence>
<feature type="transmembrane region" description="Helical" evidence="1">
    <location>
        <begin position="406"/>
        <end position="431"/>
    </location>
</feature>
<accession>A0A517Z2T5</accession>
<protein>
    <submittedName>
        <fullName evidence="2">Uncharacterized protein</fullName>
    </submittedName>
</protein>
<feature type="transmembrane region" description="Helical" evidence="1">
    <location>
        <begin position="437"/>
        <end position="463"/>
    </location>
</feature>
<feature type="transmembrane region" description="Helical" evidence="1">
    <location>
        <begin position="475"/>
        <end position="503"/>
    </location>
</feature>
<dbReference type="EMBL" id="CP036275">
    <property type="protein sequence ID" value="QDU36785.1"/>
    <property type="molecule type" value="Genomic_DNA"/>
</dbReference>
<evidence type="ECO:0000313" key="3">
    <source>
        <dbReference type="Proteomes" id="UP000320496"/>
    </source>
</evidence>
<feature type="transmembrane region" description="Helical" evidence="1">
    <location>
        <begin position="111"/>
        <end position="133"/>
    </location>
</feature>
<keyword evidence="1" id="KW-1133">Transmembrane helix</keyword>
<sequence>MTSALWLLLRFRLRGRLRRLGRCMSTPRRMAMSMFALTLAVIWLGNAVLAVFLRDAYAPEDFRKWIPICLGIYAGWHLVRVAWKRPARAFEWTPAEESLVCSGPFSARQQVCYRLAIIFSAATFKALIASLMFLPEQKLLPVGFIGMLMALSYLEMLRVMVEVIAAGVTDWEYRRLRFAVLTAAAVTGGAAIRMMLRSWPDGENGDLPLVILLLQGFIGTLAEMGASPVGQILQLPFVTFREIIGAERPSLALAGWILLGGLHLAVATWLVLVLEQRLRLARVSDEQRDYSVEGARQTRRLVDEAATGGLSPVVHWRGPFTLAWRQSLGARKHASGVLLALIAPGLLACLPLLRRMSPTATYYNVVGGLAFYSFLLLPAALKFDFRRDYERLLLLKSLPARTSTIVLGQLMVPVAITWAFQLAVLAVVTLVRPMPPLTLIATGLAFIPLNIVIFGLDNLLFLLSPYRLHQEGLEVFLRTTLTFTAKGLIFGLILVAVFLWSQISRPIAEQFLAWGGMQQNPRVVFGAGLLWAITLASVAVVWFTARAFSRYDPSLDSGR</sequence>
<evidence type="ECO:0000313" key="2">
    <source>
        <dbReference type="EMBL" id="QDU36785.1"/>
    </source>
</evidence>
<feature type="transmembrane region" description="Helical" evidence="1">
    <location>
        <begin position="365"/>
        <end position="385"/>
    </location>
</feature>
<reference evidence="2 3" key="1">
    <citation type="submission" date="2019-02" db="EMBL/GenBank/DDBJ databases">
        <title>Deep-cultivation of Planctomycetes and their phenomic and genomic characterization uncovers novel biology.</title>
        <authorList>
            <person name="Wiegand S."/>
            <person name="Jogler M."/>
            <person name="Boedeker C."/>
            <person name="Pinto D."/>
            <person name="Vollmers J."/>
            <person name="Rivas-Marin E."/>
            <person name="Kohn T."/>
            <person name="Peeters S.H."/>
            <person name="Heuer A."/>
            <person name="Rast P."/>
            <person name="Oberbeckmann S."/>
            <person name="Bunk B."/>
            <person name="Jeske O."/>
            <person name="Meyerdierks A."/>
            <person name="Storesund J.E."/>
            <person name="Kallscheuer N."/>
            <person name="Luecker S."/>
            <person name="Lage O.M."/>
            <person name="Pohl T."/>
            <person name="Merkel B.J."/>
            <person name="Hornburger P."/>
            <person name="Mueller R.-W."/>
            <person name="Bruemmer F."/>
            <person name="Labrenz M."/>
            <person name="Spormann A.M."/>
            <person name="Op den Camp H."/>
            <person name="Overmann J."/>
            <person name="Amann R."/>
            <person name="Jetten M.S.M."/>
            <person name="Mascher T."/>
            <person name="Medema M.H."/>
            <person name="Devos D.P."/>
            <person name="Kaster A.-K."/>
            <person name="Ovreas L."/>
            <person name="Rohde M."/>
            <person name="Galperin M.Y."/>
            <person name="Jogler C."/>
        </authorList>
    </citation>
    <scope>NUCLEOTIDE SEQUENCE [LARGE SCALE GENOMIC DNA]</scope>
    <source>
        <strain evidence="2 3">Mal4</strain>
    </source>
</reference>
<dbReference type="AlphaFoldDB" id="A0A517Z2T5"/>
<proteinExistence type="predicted"/>
<gene>
    <name evidence="2" type="ORF">Mal4_10830</name>
</gene>
<name>A0A517Z2T5_9PLAN</name>
<feature type="transmembrane region" description="Helical" evidence="1">
    <location>
        <begin position="523"/>
        <end position="545"/>
    </location>
</feature>
<feature type="transmembrane region" description="Helical" evidence="1">
    <location>
        <begin position="139"/>
        <end position="157"/>
    </location>
</feature>
<dbReference type="KEGG" id="mri:Mal4_10830"/>
<dbReference type="OrthoDB" id="292602at2"/>
<dbReference type="Proteomes" id="UP000320496">
    <property type="component" value="Chromosome"/>
</dbReference>
<keyword evidence="1" id="KW-0472">Membrane</keyword>
<feature type="transmembrane region" description="Helical" evidence="1">
    <location>
        <begin position="334"/>
        <end position="353"/>
    </location>
</feature>